<organism evidence="1 2">
    <name type="scientific">Streptococcus panodentis</name>
    <dbReference type="NCBI Taxonomy" id="1581472"/>
    <lineage>
        <taxon>Bacteria</taxon>
        <taxon>Bacillati</taxon>
        <taxon>Bacillota</taxon>
        <taxon>Bacilli</taxon>
        <taxon>Lactobacillales</taxon>
        <taxon>Streptococcaceae</taxon>
        <taxon>Streptococcus</taxon>
    </lineage>
</organism>
<comment type="caution">
    <text evidence="1">The sequence shown here is derived from an EMBL/GenBank/DDBJ whole genome shotgun (WGS) entry which is preliminary data.</text>
</comment>
<name>A0ABS5AWQ7_9STRE</name>
<proteinExistence type="predicted"/>
<reference evidence="1 2" key="1">
    <citation type="submission" date="2018-05" db="EMBL/GenBank/DDBJ databases">
        <title>Draft genome sequence of Streptococcus panodentis CCUG 70867T.</title>
        <authorList>
            <person name="Salva-Serra F."/>
            <person name="Mendez V."/>
            <person name="Jaen-Luchoro D."/>
            <person name="Gonzales-Siles L."/>
            <person name="Karlsson R."/>
            <person name="Engstrom-Jakobsson H."/>
            <person name="Busquets A."/>
            <person name="Gomila M."/>
            <person name="Pineiro-Iglesias B."/>
            <person name="Bennasar-Figueras A."/>
            <person name="Seeger M."/>
            <person name="Moore E."/>
        </authorList>
    </citation>
    <scope>NUCLEOTIDE SEQUENCE [LARGE SCALE GENOMIC DNA]</scope>
    <source>
        <strain evidence="1 2">CCUG 70867</strain>
    </source>
</reference>
<evidence type="ECO:0000313" key="1">
    <source>
        <dbReference type="EMBL" id="MBP2620164.1"/>
    </source>
</evidence>
<evidence type="ECO:0000313" key="2">
    <source>
        <dbReference type="Proteomes" id="UP001519349"/>
    </source>
</evidence>
<dbReference type="Proteomes" id="UP001519349">
    <property type="component" value="Unassembled WGS sequence"/>
</dbReference>
<keyword evidence="2" id="KW-1185">Reference proteome</keyword>
<sequence>MTIIFIFLTNILVKKKIICYNIVNLKRTGGRDEDDMVGWIGAAPCLSHLVGLCWQGQKSAKPDTQIGEKDERKK</sequence>
<dbReference type="EMBL" id="QFAY01000003">
    <property type="protein sequence ID" value="MBP2620164.1"/>
    <property type="molecule type" value="Genomic_DNA"/>
</dbReference>
<accession>A0ABS5AWQ7</accession>
<gene>
    <name evidence="1" type="ORF">DHL47_02200</name>
</gene>
<protein>
    <submittedName>
        <fullName evidence="1">Uncharacterized protein</fullName>
    </submittedName>
</protein>